<feature type="compositionally biased region" description="Polar residues" evidence="1">
    <location>
        <begin position="71"/>
        <end position="92"/>
    </location>
</feature>
<sequence>MGRRRPSNWLVRWPYPGWRISATWWSPDGSDNNATVAALARRRGRQHSRVAYQFEDDLPLAWTARLGRLPNTHSPVMSSPTAADGRSTTSDWSSKRLPRESRSSICHGRACTSTAATDPSHASAGTHGGTNKSALYLTHASMRVSGGSIDHPFSTRRKGDFEPHVRTHFTYRVCGPEWVSRNTVLALDVPHLHISVMFS</sequence>
<dbReference type="GeneID" id="72005218"/>
<evidence type="ECO:0000313" key="2">
    <source>
        <dbReference type="EMBL" id="KAH9833560.1"/>
    </source>
</evidence>
<evidence type="ECO:0000256" key="1">
    <source>
        <dbReference type="SAM" id="MobiDB-lite"/>
    </source>
</evidence>
<feature type="compositionally biased region" description="Basic and acidic residues" evidence="1">
    <location>
        <begin position="93"/>
        <end position="102"/>
    </location>
</feature>
<organism evidence="2 3">
    <name type="scientific">Rhodofomes roseus</name>
    <dbReference type="NCBI Taxonomy" id="34475"/>
    <lineage>
        <taxon>Eukaryota</taxon>
        <taxon>Fungi</taxon>
        <taxon>Dikarya</taxon>
        <taxon>Basidiomycota</taxon>
        <taxon>Agaricomycotina</taxon>
        <taxon>Agaricomycetes</taxon>
        <taxon>Polyporales</taxon>
        <taxon>Rhodofomes</taxon>
    </lineage>
</organism>
<comment type="caution">
    <text evidence="2">The sequence shown here is derived from an EMBL/GenBank/DDBJ whole genome shotgun (WGS) entry which is preliminary data.</text>
</comment>
<keyword evidence="3" id="KW-1185">Reference proteome</keyword>
<name>A0ABQ8K9C6_9APHY</name>
<protein>
    <submittedName>
        <fullName evidence="2">Uncharacterized protein</fullName>
    </submittedName>
</protein>
<reference evidence="2 3" key="1">
    <citation type="journal article" date="2021" name="Environ. Microbiol.">
        <title>Gene family expansions and transcriptome signatures uncover fungal adaptations to wood decay.</title>
        <authorList>
            <person name="Hage H."/>
            <person name="Miyauchi S."/>
            <person name="Viragh M."/>
            <person name="Drula E."/>
            <person name="Min B."/>
            <person name="Chaduli D."/>
            <person name="Navarro D."/>
            <person name="Favel A."/>
            <person name="Norest M."/>
            <person name="Lesage-Meessen L."/>
            <person name="Balint B."/>
            <person name="Merenyi Z."/>
            <person name="de Eugenio L."/>
            <person name="Morin E."/>
            <person name="Martinez A.T."/>
            <person name="Baldrian P."/>
            <person name="Stursova M."/>
            <person name="Martinez M.J."/>
            <person name="Novotny C."/>
            <person name="Magnuson J.K."/>
            <person name="Spatafora J.W."/>
            <person name="Maurice S."/>
            <person name="Pangilinan J."/>
            <person name="Andreopoulos W."/>
            <person name="LaButti K."/>
            <person name="Hundley H."/>
            <person name="Na H."/>
            <person name="Kuo A."/>
            <person name="Barry K."/>
            <person name="Lipzen A."/>
            <person name="Henrissat B."/>
            <person name="Riley R."/>
            <person name="Ahrendt S."/>
            <person name="Nagy L.G."/>
            <person name="Grigoriev I.V."/>
            <person name="Martin F."/>
            <person name="Rosso M.N."/>
        </authorList>
    </citation>
    <scope>NUCLEOTIDE SEQUENCE [LARGE SCALE GENOMIC DNA]</scope>
    <source>
        <strain evidence="2 3">CIRM-BRFM 1785</strain>
    </source>
</reference>
<dbReference type="EMBL" id="JADCUA010000018">
    <property type="protein sequence ID" value="KAH9833560.1"/>
    <property type="molecule type" value="Genomic_DNA"/>
</dbReference>
<dbReference type="RefSeq" id="XP_047776300.1">
    <property type="nucleotide sequence ID" value="XM_047924486.1"/>
</dbReference>
<dbReference type="Proteomes" id="UP000814176">
    <property type="component" value="Unassembled WGS sequence"/>
</dbReference>
<feature type="region of interest" description="Disordered" evidence="1">
    <location>
        <begin position="69"/>
        <end position="128"/>
    </location>
</feature>
<proteinExistence type="predicted"/>
<gene>
    <name evidence="2" type="ORF">C8Q71DRAFT_773996</name>
</gene>
<accession>A0ABQ8K9C6</accession>
<evidence type="ECO:0000313" key="3">
    <source>
        <dbReference type="Proteomes" id="UP000814176"/>
    </source>
</evidence>